<name>A0A6J4S238_9ACTN</name>
<proteinExistence type="predicted"/>
<evidence type="ECO:0000256" key="5">
    <source>
        <dbReference type="ARBA" id="ARBA00023136"/>
    </source>
</evidence>
<keyword evidence="5 6" id="KW-0472">Membrane</keyword>
<dbReference type="Pfam" id="PF12698">
    <property type="entry name" value="ABC2_membrane_3"/>
    <property type="match status" value="1"/>
</dbReference>
<feature type="transmembrane region" description="Helical" evidence="6">
    <location>
        <begin position="371"/>
        <end position="396"/>
    </location>
</feature>
<evidence type="ECO:0000313" key="8">
    <source>
        <dbReference type="EMBL" id="CAA9484441.1"/>
    </source>
</evidence>
<protein>
    <recommendedName>
        <fullName evidence="7">ABC-2 type transporter transmembrane domain-containing protein</fullName>
    </recommendedName>
</protein>
<evidence type="ECO:0000256" key="6">
    <source>
        <dbReference type="SAM" id="Phobius"/>
    </source>
</evidence>
<dbReference type="AlphaFoldDB" id="A0A6J4S238"/>
<evidence type="ECO:0000256" key="1">
    <source>
        <dbReference type="ARBA" id="ARBA00004651"/>
    </source>
</evidence>
<dbReference type="InterPro" id="IPR051449">
    <property type="entry name" value="ABC-2_transporter_component"/>
</dbReference>
<feature type="transmembrane region" description="Helical" evidence="6">
    <location>
        <begin position="340"/>
        <end position="359"/>
    </location>
</feature>
<evidence type="ECO:0000256" key="4">
    <source>
        <dbReference type="ARBA" id="ARBA00022989"/>
    </source>
</evidence>
<keyword evidence="3 6" id="KW-0812">Transmembrane</keyword>
<dbReference type="PANTHER" id="PTHR30294">
    <property type="entry name" value="MEMBRANE COMPONENT OF ABC TRANSPORTER YHHJ-RELATED"/>
    <property type="match status" value="1"/>
</dbReference>
<organism evidence="8">
    <name type="scientific">uncultured Solirubrobacteraceae bacterium</name>
    <dbReference type="NCBI Taxonomy" id="1162706"/>
    <lineage>
        <taxon>Bacteria</taxon>
        <taxon>Bacillati</taxon>
        <taxon>Actinomycetota</taxon>
        <taxon>Thermoleophilia</taxon>
        <taxon>Solirubrobacterales</taxon>
        <taxon>Solirubrobacteraceae</taxon>
        <taxon>environmental samples</taxon>
    </lineage>
</organism>
<sequence>MRWLLIKDLQILRRSPLLVALLVLYPVLVALLIGFSLSGGPDKPRVAFVNEVPQGESEFSVGGETRDASDYAARLFDAVDPIRVKTRAEAVDLVESGDALGALVIPEDAAERLRSSLSLSGTGERPTVEVIYNGEDPVKRRFVEATIESTLAEANLALSQEITEVGAEYLDILLKGGSFSILGREFEVLGLTASEEVLQRQIDALPERSAQRRELERVARFAGLAVENLDLSDQILASIGEPVKVKQTVLDGSRTALDAFAVAVAVAVSLMFVTVLLAAGMLALEREEHAFGRLVRGLVSRTTLVAEKVLLSALCAFALGVLLVCGLSLFVDIAWSQAPLWLLALALGAIAFGAMGVAIGGLAREVRAASLLAFLLSLPIAFLALVPSGAVAPALFDVINVISGLFPFKPTLRALDATLNDSGTSVLTPFLHLLALTLAYGALARVALRRFG</sequence>
<feature type="domain" description="ABC-2 type transporter transmembrane" evidence="7">
    <location>
        <begin position="22"/>
        <end position="444"/>
    </location>
</feature>
<feature type="transmembrane region" description="Helical" evidence="6">
    <location>
        <begin position="430"/>
        <end position="448"/>
    </location>
</feature>
<dbReference type="PANTHER" id="PTHR30294:SF29">
    <property type="entry name" value="MULTIDRUG ABC TRANSPORTER PERMEASE YBHS-RELATED"/>
    <property type="match status" value="1"/>
</dbReference>
<feature type="transmembrane region" description="Helical" evidence="6">
    <location>
        <begin position="259"/>
        <end position="284"/>
    </location>
</feature>
<evidence type="ECO:0000256" key="3">
    <source>
        <dbReference type="ARBA" id="ARBA00022692"/>
    </source>
</evidence>
<dbReference type="InterPro" id="IPR013525">
    <property type="entry name" value="ABC2_TM"/>
</dbReference>
<comment type="subcellular location">
    <subcellularLocation>
        <location evidence="1">Cell membrane</location>
        <topology evidence="1">Multi-pass membrane protein</topology>
    </subcellularLocation>
</comment>
<gene>
    <name evidence="8" type="ORF">AVDCRST_MAG85-863</name>
</gene>
<keyword evidence="2" id="KW-1003">Cell membrane</keyword>
<reference evidence="8" key="1">
    <citation type="submission" date="2020-02" db="EMBL/GenBank/DDBJ databases">
        <authorList>
            <person name="Meier V. D."/>
        </authorList>
    </citation>
    <scope>NUCLEOTIDE SEQUENCE</scope>
    <source>
        <strain evidence="8">AVDCRST_MAG85</strain>
    </source>
</reference>
<evidence type="ECO:0000256" key="2">
    <source>
        <dbReference type="ARBA" id="ARBA00022475"/>
    </source>
</evidence>
<dbReference type="GO" id="GO:0140359">
    <property type="term" value="F:ABC-type transporter activity"/>
    <property type="evidence" value="ECO:0007669"/>
    <property type="project" value="InterPro"/>
</dbReference>
<keyword evidence="4 6" id="KW-1133">Transmembrane helix</keyword>
<feature type="transmembrane region" description="Helical" evidence="6">
    <location>
        <begin position="309"/>
        <end position="334"/>
    </location>
</feature>
<dbReference type="EMBL" id="CADCVT010000094">
    <property type="protein sequence ID" value="CAA9484441.1"/>
    <property type="molecule type" value="Genomic_DNA"/>
</dbReference>
<evidence type="ECO:0000259" key="7">
    <source>
        <dbReference type="Pfam" id="PF12698"/>
    </source>
</evidence>
<dbReference type="GO" id="GO:0005886">
    <property type="term" value="C:plasma membrane"/>
    <property type="evidence" value="ECO:0007669"/>
    <property type="project" value="UniProtKB-SubCell"/>
</dbReference>
<feature type="transmembrane region" description="Helical" evidence="6">
    <location>
        <begin position="16"/>
        <end position="37"/>
    </location>
</feature>
<accession>A0A6J4S238</accession>